<organism evidence="1 2">
    <name type="scientific">Periconia digitata</name>
    <dbReference type="NCBI Taxonomy" id="1303443"/>
    <lineage>
        <taxon>Eukaryota</taxon>
        <taxon>Fungi</taxon>
        <taxon>Dikarya</taxon>
        <taxon>Ascomycota</taxon>
        <taxon>Pezizomycotina</taxon>
        <taxon>Dothideomycetes</taxon>
        <taxon>Pleosporomycetidae</taxon>
        <taxon>Pleosporales</taxon>
        <taxon>Massarineae</taxon>
        <taxon>Periconiaceae</taxon>
        <taxon>Periconia</taxon>
    </lineage>
</organism>
<evidence type="ECO:0000313" key="1">
    <source>
        <dbReference type="EMBL" id="CAI6277332.1"/>
    </source>
</evidence>
<name>A0A9W4XQH2_9PLEO</name>
<proteinExistence type="predicted"/>
<comment type="caution">
    <text evidence="1">The sequence shown here is derived from an EMBL/GenBank/DDBJ whole genome shotgun (WGS) entry which is preliminary data.</text>
</comment>
<dbReference type="Proteomes" id="UP001152607">
    <property type="component" value="Unassembled WGS sequence"/>
</dbReference>
<sequence length="49" mass="5657">MNDPELSDLMAYAMSLNPVCPYHPRPEKRKEIFSQPSLLLIPKEKKRGS</sequence>
<protein>
    <submittedName>
        <fullName evidence="1">Uncharacterized protein</fullName>
    </submittedName>
</protein>
<accession>A0A9W4XQH2</accession>
<dbReference type="EMBL" id="CAOQHR010000001">
    <property type="protein sequence ID" value="CAI6277332.1"/>
    <property type="molecule type" value="Genomic_DNA"/>
</dbReference>
<reference evidence="1" key="1">
    <citation type="submission" date="2023-01" db="EMBL/GenBank/DDBJ databases">
        <authorList>
            <person name="Van Ghelder C."/>
            <person name="Rancurel C."/>
        </authorList>
    </citation>
    <scope>NUCLEOTIDE SEQUENCE</scope>
    <source>
        <strain evidence="1">CNCM I-4278</strain>
    </source>
</reference>
<dbReference type="AlphaFoldDB" id="A0A9W4XQH2"/>
<keyword evidence="2" id="KW-1185">Reference proteome</keyword>
<gene>
    <name evidence="1" type="ORF">PDIGIT_LOCUS1968</name>
</gene>
<evidence type="ECO:0000313" key="2">
    <source>
        <dbReference type="Proteomes" id="UP001152607"/>
    </source>
</evidence>